<accession>A0ABY6UJ48</accession>
<feature type="compositionally biased region" description="Polar residues" evidence="1">
    <location>
        <begin position="362"/>
        <end position="374"/>
    </location>
</feature>
<evidence type="ECO:0000313" key="3">
    <source>
        <dbReference type="Proteomes" id="UP000766486"/>
    </source>
</evidence>
<feature type="compositionally biased region" description="Low complexity" evidence="1">
    <location>
        <begin position="31"/>
        <end position="47"/>
    </location>
</feature>
<organism evidence="2 3">
    <name type="scientific">Bionectria ochroleuca</name>
    <name type="common">Gliocladium roseum</name>
    <dbReference type="NCBI Taxonomy" id="29856"/>
    <lineage>
        <taxon>Eukaryota</taxon>
        <taxon>Fungi</taxon>
        <taxon>Dikarya</taxon>
        <taxon>Ascomycota</taxon>
        <taxon>Pezizomycotina</taxon>
        <taxon>Sordariomycetes</taxon>
        <taxon>Hypocreomycetidae</taxon>
        <taxon>Hypocreales</taxon>
        <taxon>Bionectriaceae</taxon>
        <taxon>Clonostachys</taxon>
    </lineage>
</organism>
<protein>
    <submittedName>
        <fullName evidence="2">Uncharacterized protein</fullName>
    </submittedName>
</protein>
<evidence type="ECO:0000256" key="1">
    <source>
        <dbReference type="SAM" id="MobiDB-lite"/>
    </source>
</evidence>
<feature type="compositionally biased region" description="Polar residues" evidence="1">
    <location>
        <begin position="292"/>
        <end position="309"/>
    </location>
</feature>
<feature type="compositionally biased region" description="Polar residues" evidence="1">
    <location>
        <begin position="1"/>
        <end position="12"/>
    </location>
</feature>
<feature type="compositionally biased region" description="Low complexity" evidence="1">
    <location>
        <begin position="216"/>
        <end position="229"/>
    </location>
</feature>
<feature type="region of interest" description="Disordered" evidence="1">
    <location>
        <begin position="1"/>
        <end position="512"/>
    </location>
</feature>
<name>A0ABY6UJ48_BIOOC</name>
<keyword evidence="3" id="KW-1185">Reference proteome</keyword>
<comment type="caution">
    <text evidence="2">The sequence shown here is derived from an EMBL/GenBank/DDBJ whole genome shotgun (WGS) entry which is preliminary data.</text>
</comment>
<dbReference type="EMBL" id="CABFNS010000830">
    <property type="protein sequence ID" value="VUC31270.1"/>
    <property type="molecule type" value="Genomic_DNA"/>
</dbReference>
<feature type="region of interest" description="Disordered" evidence="1">
    <location>
        <begin position="533"/>
        <end position="559"/>
    </location>
</feature>
<feature type="compositionally biased region" description="Low complexity" evidence="1">
    <location>
        <begin position="126"/>
        <end position="151"/>
    </location>
</feature>
<feature type="compositionally biased region" description="Low complexity" evidence="1">
    <location>
        <begin position="80"/>
        <end position="90"/>
    </location>
</feature>
<gene>
    <name evidence="2" type="ORF">CLO192961_LOCUS300580</name>
</gene>
<feature type="compositionally biased region" description="Basic and acidic residues" evidence="1">
    <location>
        <begin position="282"/>
        <end position="291"/>
    </location>
</feature>
<feature type="compositionally biased region" description="Basic and acidic residues" evidence="1">
    <location>
        <begin position="480"/>
        <end position="500"/>
    </location>
</feature>
<proteinExistence type="predicted"/>
<dbReference type="Proteomes" id="UP000766486">
    <property type="component" value="Unassembled WGS sequence"/>
</dbReference>
<feature type="compositionally biased region" description="Polar residues" evidence="1">
    <location>
        <begin position="330"/>
        <end position="341"/>
    </location>
</feature>
<evidence type="ECO:0000313" key="2">
    <source>
        <dbReference type="EMBL" id="VUC31270.1"/>
    </source>
</evidence>
<sequence length="601" mass="64479">MEISPETETQKPNPFDVEKTTEIPNEVDTRLSSNTESSGAESLSSLSSDDEEPSEVPLDTGHVTRDAIQHENISSAGDIDMTSNSSASDSSDVEMDDASDVQQTPHITSVAIKDVQARLQDDEDSVASSSSSSSSSSEDSDSSEGGSEVGALIAASNTETQERRIEVQDETTTTTKSELESTEDIITATPSIAPMEQLSAKENEAAPNSIEETIEGEASSAENSGSDESSQTDNSGEGLTDITPVSQLPDPCMDRETSIHMPTTPTTDHAVFIQGSGEIDESETRAPDDQAKINTPQSPWSKSQYSQFFATAPSGPPIGDSEKIDPEPSASLQSPWAASQDNYEKAAVLGELESDIGRFPPTSESQGGRQSTPESEVPFQPFSAFMTPSPERRARRIARAGPRLSSGVLPSSQALASAMKNPWGSGKANRRVSWAPLPHEATADIDSASSEDEPLSPSQRQRPSSPPPQVSIADVPQEAGEDRFRDHFDAVARRAAEHPQRILPTESQQTVGSPDAYAMAENFIAFNENKTVESALHPQKGDSAPSRSQSGFGTDMDNDDLLEDVFNDIQELLQPWNLDVELEQARKESGNDPVPVDIWAL</sequence>
<reference evidence="2 3" key="1">
    <citation type="submission" date="2019-06" db="EMBL/GenBank/DDBJ databases">
        <authorList>
            <person name="Broberg M."/>
        </authorList>
    </citation>
    <scope>NUCLEOTIDE SEQUENCE [LARGE SCALE GENOMIC DNA]</scope>
</reference>